<accession>A0A553HLJ4</accession>
<comment type="caution">
    <text evidence="1">The sequence shown here is derived from an EMBL/GenBank/DDBJ whole genome shotgun (WGS) entry which is preliminary data.</text>
</comment>
<dbReference type="AlphaFoldDB" id="A0A553HLJ4"/>
<organism evidence="1 2">
    <name type="scientific">Xylaria flabelliformis</name>
    <dbReference type="NCBI Taxonomy" id="2512241"/>
    <lineage>
        <taxon>Eukaryota</taxon>
        <taxon>Fungi</taxon>
        <taxon>Dikarya</taxon>
        <taxon>Ascomycota</taxon>
        <taxon>Pezizomycotina</taxon>
        <taxon>Sordariomycetes</taxon>
        <taxon>Xylariomycetidae</taxon>
        <taxon>Xylariales</taxon>
        <taxon>Xylariaceae</taxon>
        <taxon>Xylaria</taxon>
    </lineage>
</organism>
<gene>
    <name evidence="1" type="ORF">FHL15_010290</name>
</gene>
<protein>
    <submittedName>
        <fullName evidence="1">Uncharacterized protein</fullName>
    </submittedName>
</protein>
<dbReference type="EMBL" id="VFLP01000079">
    <property type="protein sequence ID" value="TRX88831.1"/>
    <property type="molecule type" value="Genomic_DNA"/>
</dbReference>
<proteinExistence type="predicted"/>
<keyword evidence="2" id="KW-1185">Reference proteome</keyword>
<dbReference type="OrthoDB" id="4767558at2759"/>
<name>A0A553HLJ4_9PEZI</name>
<sequence>MVCKEPVKTQVQQNATNILPGADGVPRFPDLDPKLRDLFVQALRADRDRWPNSVEMLVATRNEGGQVPVDDVKDSDADMIQRLMYNA</sequence>
<reference evidence="2" key="1">
    <citation type="submission" date="2019-06" db="EMBL/GenBank/DDBJ databases">
        <title>Draft genome sequence of the griseofulvin-producing fungus Xylaria cubensis strain G536.</title>
        <authorList>
            <person name="Mead M.E."/>
            <person name="Raja H.A."/>
            <person name="Steenwyk J.L."/>
            <person name="Knowles S.L."/>
            <person name="Oberlies N.H."/>
            <person name="Rokas A."/>
        </authorList>
    </citation>
    <scope>NUCLEOTIDE SEQUENCE [LARGE SCALE GENOMIC DNA]</scope>
    <source>
        <strain evidence="2">G536</strain>
    </source>
</reference>
<evidence type="ECO:0000313" key="1">
    <source>
        <dbReference type="EMBL" id="TRX88831.1"/>
    </source>
</evidence>
<dbReference type="Proteomes" id="UP000319160">
    <property type="component" value="Unassembled WGS sequence"/>
</dbReference>
<evidence type="ECO:0000313" key="2">
    <source>
        <dbReference type="Proteomes" id="UP000319160"/>
    </source>
</evidence>